<dbReference type="NCBIfam" id="TIGR00052">
    <property type="entry name" value="nudix-type nucleoside diphosphatase, YffH/AdpP family"/>
    <property type="match status" value="1"/>
</dbReference>
<dbReference type="PANTHER" id="PTHR11839:SF5">
    <property type="entry name" value="ADP-RIBOSE PYROPHOSPHATASE"/>
    <property type="match status" value="1"/>
</dbReference>
<dbReference type="GO" id="GO:0047631">
    <property type="term" value="F:ADP-ribose diphosphatase activity"/>
    <property type="evidence" value="ECO:0007669"/>
    <property type="project" value="UniProtKB-EC"/>
</dbReference>
<keyword evidence="6" id="KW-0378">Hydrolase</keyword>
<evidence type="ECO:0000256" key="12">
    <source>
        <dbReference type="ARBA" id="ARBA00049546"/>
    </source>
</evidence>
<evidence type="ECO:0000256" key="8">
    <source>
        <dbReference type="ARBA" id="ARBA00025164"/>
    </source>
</evidence>
<dbReference type="EMBL" id="UINC01000188">
    <property type="protein sequence ID" value="SUZ50778.1"/>
    <property type="molecule type" value="Genomic_DNA"/>
</dbReference>
<dbReference type="PROSITE" id="PS51462">
    <property type="entry name" value="NUDIX"/>
    <property type="match status" value="1"/>
</dbReference>
<sequence>MTSTYLIKRQMHVCSYVDSHCPALLSGKEKIHFPILSPAKADGTDQGMLACLEEICLQIHDELKVFFPNLTGQIFKMAKADNKFTLEDVEILSQKNCYTGFLNIELLRLKHRLFEGGWSEVLQRELLIKDEAVGILLFDSCRDEVVMVRQFRVGALENQASPWMLELVAGMVKGGESAEQVAIRESREESDCAPTELVKILEYFNSPGTSNEKVTLFCGQVDASRVGGVHGLAEENEDIEVTVLPFEEALAGVNSGLINNAMSIIALQWLELHKAELLEEWL</sequence>
<dbReference type="GO" id="GO:0019693">
    <property type="term" value="P:ribose phosphate metabolic process"/>
    <property type="evidence" value="ECO:0007669"/>
    <property type="project" value="TreeGrafter"/>
</dbReference>
<comment type="catalytic activity">
    <reaction evidence="12">
        <text>ADP-D-ribose + H2O = D-ribose 5-phosphate + AMP + 2 H(+)</text>
        <dbReference type="Rhea" id="RHEA:10412"/>
        <dbReference type="ChEBI" id="CHEBI:15377"/>
        <dbReference type="ChEBI" id="CHEBI:15378"/>
        <dbReference type="ChEBI" id="CHEBI:57967"/>
        <dbReference type="ChEBI" id="CHEBI:78346"/>
        <dbReference type="ChEBI" id="CHEBI:456215"/>
        <dbReference type="EC" id="3.6.1.13"/>
    </reaction>
</comment>
<dbReference type="GO" id="GO:0006753">
    <property type="term" value="P:nucleoside phosphate metabolic process"/>
    <property type="evidence" value="ECO:0007669"/>
    <property type="project" value="TreeGrafter"/>
</dbReference>
<dbReference type="InterPro" id="IPR004385">
    <property type="entry name" value="NDP_pyrophosphatase"/>
</dbReference>
<feature type="domain" description="Nudix hydrolase" evidence="13">
    <location>
        <begin position="128"/>
        <end position="271"/>
    </location>
</feature>
<dbReference type="GO" id="GO:0005829">
    <property type="term" value="C:cytosol"/>
    <property type="evidence" value="ECO:0007669"/>
    <property type="project" value="TreeGrafter"/>
</dbReference>
<dbReference type="SUPFAM" id="SSF55811">
    <property type="entry name" value="Nudix"/>
    <property type="match status" value="1"/>
</dbReference>
<evidence type="ECO:0000256" key="10">
    <source>
        <dbReference type="ARBA" id="ARBA00030308"/>
    </source>
</evidence>
<comment type="cofactor">
    <cofactor evidence="1">
        <name>Mg(2+)</name>
        <dbReference type="ChEBI" id="CHEBI:18420"/>
    </cofactor>
</comment>
<evidence type="ECO:0000256" key="11">
    <source>
        <dbReference type="ARBA" id="ARBA00033056"/>
    </source>
</evidence>
<comment type="similarity">
    <text evidence="2">Belongs to the Nudix hydrolase family. NudF subfamily.</text>
</comment>
<dbReference type="PANTHER" id="PTHR11839">
    <property type="entry name" value="UDP/ADP-SUGAR PYROPHOSPHATASE"/>
    <property type="match status" value="1"/>
</dbReference>
<dbReference type="GO" id="GO:0019144">
    <property type="term" value="F:ADP-sugar diphosphatase activity"/>
    <property type="evidence" value="ECO:0007669"/>
    <property type="project" value="TreeGrafter"/>
</dbReference>
<keyword evidence="7" id="KW-0460">Magnesium</keyword>
<keyword evidence="5" id="KW-0479">Metal-binding</keyword>
<evidence type="ECO:0000256" key="9">
    <source>
        <dbReference type="ARBA" id="ARBA00030162"/>
    </source>
</evidence>
<evidence type="ECO:0000256" key="5">
    <source>
        <dbReference type="ARBA" id="ARBA00022723"/>
    </source>
</evidence>
<organism evidence="14">
    <name type="scientific">marine metagenome</name>
    <dbReference type="NCBI Taxonomy" id="408172"/>
    <lineage>
        <taxon>unclassified sequences</taxon>
        <taxon>metagenomes</taxon>
        <taxon>ecological metagenomes</taxon>
    </lineage>
</organism>
<evidence type="ECO:0000256" key="4">
    <source>
        <dbReference type="ARBA" id="ARBA00013297"/>
    </source>
</evidence>
<accession>A0A381NAL0</accession>
<dbReference type="Pfam" id="PF00293">
    <property type="entry name" value="NUDIX"/>
    <property type="match status" value="1"/>
</dbReference>
<evidence type="ECO:0000313" key="14">
    <source>
        <dbReference type="EMBL" id="SUZ50778.1"/>
    </source>
</evidence>
<evidence type="ECO:0000256" key="6">
    <source>
        <dbReference type="ARBA" id="ARBA00022801"/>
    </source>
</evidence>
<evidence type="ECO:0000256" key="1">
    <source>
        <dbReference type="ARBA" id="ARBA00001946"/>
    </source>
</evidence>
<evidence type="ECO:0000259" key="13">
    <source>
        <dbReference type="PROSITE" id="PS51462"/>
    </source>
</evidence>
<reference evidence="14" key="1">
    <citation type="submission" date="2018-05" db="EMBL/GenBank/DDBJ databases">
        <authorList>
            <person name="Lanie J.A."/>
            <person name="Ng W.-L."/>
            <person name="Kazmierczak K.M."/>
            <person name="Andrzejewski T.M."/>
            <person name="Davidsen T.M."/>
            <person name="Wayne K.J."/>
            <person name="Tettelin H."/>
            <person name="Glass J.I."/>
            <person name="Rusch D."/>
            <person name="Podicherti R."/>
            <person name="Tsui H.-C.T."/>
            <person name="Winkler M.E."/>
        </authorList>
    </citation>
    <scope>NUCLEOTIDE SEQUENCE</scope>
</reference>
<evidence type="ECO:0000256" key="3">
    <source>
        <dbReference type="ARBA" id="ARBA00012453"/>
    </source>
</evidence>
<dbReference type="EC" id="3.6.1.13" evidence="3"/>
<gene>
    <name evidence="14" type="ORF">METZ01_LOCUS3632</name>
</gene>
<name>A0A381NAL0_9ZZZZ</name>
<dbReference type="Gene3D" id="3.90.79.10">
    <property type="entry name" value="Nucleoside Triphosphate Pyrophosphohydrolase"/>
    <property type="match status" value="1"/>
</dbReference>
<dbReference type="GO" id="GO:0046872">
    <property type="term" value="F:metal ion binding"/>
    <property type="evidence" value="ECO:0007669"/>
    <property type="project" value="UniProtKB-KW"/>
</dbReference>
<dbReference type="AlphaFoldDB" id="A0A381NAL0"/>
<dbReference type="InterPro" id="IPR000086">
    <property type="entry name" value="NUDIX_hydrolase_dom"/>
</dbReference>
<protein>
    <recommendedName>
        <fullName evidence="4">ADP-ribose pyrophosphatase</fullName>
        <ecNumber evidence="3">3.6.1.13</ecNumber>
    </recommendedName>
    <alternativeName>
        <fullName evidence="9">ADP-ribose diphosphatase</fullName>
    </alternativeName>
    <alternativeName>
        <fullName evidence="11">ADP-ribose phosphohydrolase</fullName>
    </alternativeName>
    <alternativeName>
        <fullName evidence="10">Adenosine diphosphoribose pyrophosphatase</fullName>
    </alternativeName>
</protein>
<proteinExistence type="inferred from homology"/>
<dbReference type="CDD" id="cd24155">
    <property type="entry name" value="NUDIX_ADPRase"/>
    <property type="match status" value="1"/>
</dbReference>
<evidence type="ECO:0000256" key="2">
    <source>
        <dbReference type="ARBA" id="ARBA00007482"/>
    </source>
</evidence>
<dbReference type="InterPro" id="IPR015797">
    <property type="entry name" value="NUDIX_hydrolase-like_dom_sf"/>
</dbReference>
<comment type="function">
    <text evidence="8">Acts on ADP-mannose and ADP-glucose as well as ADP-ribose. Prevents glycogen biosynthesis. The reaction catalyzed by this enzyme is a limiting step of the gluconeogenic process.</text>
</comment>
<evidence type="ECO:0000256" key="7">
    <source>
        <dbReference type="ARBA" id="ARBA00022842"/>
    </source>
</evidence>